<proteinExistence type="predicted"/>
<dbReference type="OrthoDB" id="7556403at2"/>
<reference evidence="1 2" key="1">
    <citation type="submission" date="2014-02" db="EMBL/GenBank/DDBJ databases">
        <title>Whole genome sequence of Sphingobium chlorophenolicum NBRC 16172.</title>
        <authorList>
            <person name="Gan H.M."/>
            <person name="Gan H.Y."/>
            <person name="Chew T.H."/>
            <person name="Savka M.A."/>
        </authorList>
    </citation>
    <scope>NUCLEOTIDE SEQUENCE [LARGE SCALE GENOMIC DNA]</scope>
    <source>
        <strain evidence="1 2">NBRC 16172</strain>
    </source>
</reference>
<protein>
    <submittedName>
        <fullName evidence="1">Uncharacterized protein</fullName>
    </submittedName>
</protein>
<dbReference type="AlphaFoldDB" id="A0A081RGQ3"/>
<gene>
    <name evidence="1" type="ORF">BV95_01441</name>
</gene>
<evidence type="ECO:0000313" key="1">
    <source>
        <dbReference type="EMBL" id="KEQ54376.1"/>
    </source>
</evidence>
<organism evidence="1 2">
    <name type="scientific">Sphingobium chlorophenolicum</name>
    <dbReference type="NCBI Taxonomy" id="46429"/>
    <lineage>
        <taxon>Bacteria</taxon>
        <taxon>Pseudomonadati</taxon>
        <taxon>Pseudomonadota</taxon>
        <taxon>Alphaproteobacteria</taxon>
        <taxon>Sphingomonadales</taxon>
        <taxon>Sphingomonadaceae</taxon>
        <taxon>Sphingobium</taxon>
    </lineage>
</organism>
<dbReference type="PATRIC" id="fig|46429.4.peg.1405"/>
<evidence type="ECO:0000313" key="2">
    <source>
        <dbReference type="Proteomes" id="UP000028411"/>
    </source>
</evidence>
<dbReference type="eggNOG" id="ENOG50301YX">
    <property type="taxonomic scope" value="Bacteria"/>
</dbReference>
<comment type="caution">
    <text evidence="1">The sequence shown here is derived from an EMBL/GenBank/DDBJ whole genome shotgun (WGS) entry which is preliminary data.</text>
</comment>
<accession>A0A081RGQ3</accession>
<sequence length="219" mass="24003">MELIDLSIQDRGFAPHSIAISLRTAGCCFGMLHRPDSRIIAGIGLLLVQPDDVGGFSIEADATYLQPGDTAIDLLDWLDDRIIEQAAIISWDRWWPVARRLGALADPERHADLLAAAGDTAGRWRELPTADTWYLRQARALPVPCICDAGVQVADCHSTVPLSLLPDADIAVPQLKQEAIAGWLAWARQFSDFDLDPIATQAVRALEEWRATMPISDNG</sequence>
<dbReference type="EMBL" id="JFHR01000011">
    <property type="protein sequence ID" value="KEQ54376.1"/>
    <property type="molecule type" value="Genomic_DNA"/>
</dbReference>
<name>A0A081RGQ3_SPHCR</name>
<dbReference type="Proteomes" id="UP000028411">
    <property type="component" value="Unassembled WGS sequence"/>
</dbReference>